<feature type="compositionally biased region" description="Basic and acidic residues" evidence="1">
    <location>
        <begin position="54"/>
        <end position="66"/>
    </location>
</feature>
<dbReference type="InterPro" id="IPR028037">
    <property type="entry name" value="Antitoxin_Rv0909/MT0933"/>
</dbReference>
<comment type="caution">
    <text evidence="2">The sequence shown here is derived from an EMBL/GenBank/DDBJ whole genome shotgun (WGS) entry which is preliminary data.</text>
</comment>
<reference evidence="2 3" key="1">
    <citation type="journal article" date="2016" name="Genome Announc.">
        <title>Draft Genome Sequence of Planomonospora sphaerica JCM9374, a Rare Actinomycete.</title>
        <authorList>
            <person name="Dohra H."/>
            <person name="Suzuki T."/>
            <person name="Inoue Y."/>
            <person name="Kodani S."/>
        </authorList>
    </citation>
    <scope>NUCLEOTIDE SEQUENCE [LARGE SCALE GENOMIC DNA]</scope>
    <source>
        <strain evidence="2 3">JCM 9374</strain>
    </source>
</reference>
<organism evidence="2 3">
    <name type="scientific">Planomonospora sphaerica</name>
    <dbReference type="NCBI Taxonomy" id="161355"/>
    <lineage>
        <taxon>Bacteria</taxon>
        <taxon>Bacillati</taxon>
        <taxon>Actinomycetota</taxon>
        <taxon>Actinomycetes</taxon>
        <taxon>Streptosporangiales</taxon>
        <taxon>Streptosporangiaceae</taxon>
        <taxon>Planomonospora</taxon>
    </lineage>
</organism>
<dbReference type="Proteomes" id="UP000077701">
    <property type="component" value="Unassembled WGS sequence"/>
</dbReference>
<evidence type="ECO:0008006" key="4">
    <source>
        <dbReference type="Google" id="ProtNLM"/>
    </source>
</evidence>
<dbReference type="OrthoDB" id="5125103at2"/>
<dbReference type="Pfam" id="PF14013">
    <property type="entry name" value="MT0933_antitox"/>
    <property type="match status" value="1"/>
</dbReference>
<dbReference type="RefSeq" id="WP_068896913.1">
    <property type="nucleotide sequence ID" value="NZ_BDCX01000005.1"/>
</dbReference>
<keyword evidence="3" id="KW-1185">Reference proteome</keyword>
<sequence length="78" mass="8306">MSVFDRGKDLMGEHSDKIEELAEQGIDKGEQAAGQRFAGHEEHVGMAADKAREMAEGIDGRTDPAPDARNAPEAGQNG</sequence>
<feature type="region of interest" description="Disordered" evidence="1">
    <location>
        <begin position="54"/>
        <end position="78"/>
    </location>
</feature>
<accession>A0A161LH15</accession>
<evidence type="ECO:0000256" key="1">
    <source>
        <dbReference type="SAM" id="MobiDB-lite"/>
    </source>
</evidence>
<reference evidence="3" key="2">
    <citation type="submission" date="2016-04" db="EMBL/GenBank/DDBJ databases">
        <title>Planomonospora sphaerica JCM9374 whole genome shotgun sequence.</title>
        <authorList>
            <person name="Suzuki T."/>
            <person name="Dohra H."/>
            <person name="Kodani S."/>
        </authorList>
    </citation>
    <scope>NUCLEOTIDE SEQUENCE [LARGE SCALE GENOMIC DNA]</scope>
    <source>
        <strain evidence="3">JCM 9374</strain>
    </source>
</reference>
<protein>
    <recommendedName>
        <fullName evidence="4">Antitoxin</fullName>
    </recommendedName>
</protein>
<proteinExistence type="predicted"/>
<evidence type="ECO:0000313" key="2">
    <source>
        <dbReference type="EMBL" id="GAT66824.1"/>
    </source>
</evidence>
<evidence type="ECO:0000313" key="3">
    <source>
        <dbReference type="Proteomes" id="UP000077701"/>
    </source>
</evidence>
<dbReference type="EMBL" id="BDCX01000005">
    <property type="protein sequence ID" value="GAT66824.1"/>
    <property type="molecule type" value="Genomic_DNA"/>
</dbReference>
<gene>
    <name evidence="2" type="ORF">PS9374_02476</name>
</gene>
<dbReference type="AlphaFoldDB" id="A0A161LH15"/>
<name>A0A161LH15_9ACTN</name>